<name>A0A848MBZ4_PAELE</name>
<keyword evidence="6 8" id="KW-1133">Transmembrane helix</keyword>
<dbReference type="InterPro" id="IPR027417">
    <property type="entry name" value="P-loop_NTPase"/>
</dbReference>
<dbReference type="GO" id="GO:0015421">
    <property type="term" value="F:ABC-type oligopeptide transporter activity"/>
    <property type="evidence" value="ECO:0007669"/>
    <property type="project" value="TreeGrafter"/>
</dbReference>
<feature type="transmembrane region" description="Helical" evidence="8">
    <location>
        <begin position="78"/>
        <end position="95"/>
    </location>
</feature>
<dbReference type="SUPFAM" id="SSF90123">
    <property type="entry name" value="ABC transporter transmembrane region"/>
    <property type="match status" value="1"/>
</dbReference>
<keyword evidence="4" id="KW-0547">Nucleotide-binding</keyword>
<evidence type="ECO:0000256" key="4">
    <source>
        <dbReference type="ARBA" id="ARBA00022741"/>
    </source>
</evidence>
<evidence type="ECO:0000256" key="2">
    <source>
        <dbReference type="ARBA" id="ARBA00022448"/>
    </source>
</evidence>
<feature type="transmembrane region" description="Helical" evidence="8">
    <location>
        <begin position="41"/>
        <end position="66"/>
    </location>
</feature>
<organism evidence="11 12">
    <name type="scientific">Paenibacillus lemnae</name>
    <dbReference type="NCBI Taxonomy" id="1330551"/>
    <lineage>
        <taxon>Bacteria</taxon>
        <taxon>Bacillati</taxon>
        <taxon>Bacillota</taxon>
        <taxon>Bacilli</taxon>
        <taxon>Bacillales</taxon>
        <taxon>Paenibacillaceae</taxon>
        <taxon>Paenibacillus</taxon>
    </lineage>
</organism>
<reference evidence="11 12" key="1">
    <citation type="submission" date="2020-04" db="EMBL/GenBank/DDBJ databases">
        <title>Paenibacillus algicola sp. nov., a novel marine bacterium producing alginate lyase.</title>
        <authorList>
            <person name="Huang H."/>
        </authorList>
    </citation>
    <scope>NUCLEOTIDE SEQUENCE [LARGE SCALE GENOMIC DNA]</scope>
    <source>
        <strain evidence="11 12">L7-75</strain>
    </source>
</reference>
<dbReference type="PANTHER" id="PTHR43394">
    <property type="entry name" value="ATP-DEPENDENT PERMEASE MDL1, MITOCHONDRIAL"/>
    <property type="match status" value="1"/>
</dbReference>
<sequence length="597" mass="67780">MLRRDKKHRFVYPDDAVMKSTYSWRSMLRLLQYILPYWKQLVPVAVMLLIGTLTKLAIPILIVAAIDHAINPVDGEGSSMLLLWYVGGMLLLYLIQKSAGRYRIRYMNRIGQRIISDLRLALFQRVQALQLRFYDRHTVGSVLGRITGDVNAMEELLTNGVVTMLMDSIQLIGIAVVLLIWNFKLGIAVMLVVPLMFMVSMVLRRKIRFSFQSLRFKQTRINAHLNESIQGIKVTQAYGQEQPNIHFFERINSEHIKEWDKASALNQLFGPMIELTSAVGTLILFWYGSFLIQSQAITVGVLIGFSNYIASFWEPVTRLGQLYTQLLVGMASAERIFEFMDEGSRHMELPNAKKLPEVIGEVTLEGVQFEYEQGRPALQDIHLNVRAGSTVALIGNTGAGKSTLVHLLGRYYEPSQGRILIDGIDIREVTLHSLRSQMGVVLQDTFIFAGTIRENIRYGRLNASDEEVEKAANMVFAHEFISELPQGYDTELQERGVSLSMGQRQLLAFARAVLADPRILILDEATANIDTEMEVKIRKALSQIQQDRTTFIIAHRLSTIRDADLIVVIDQGRIIEQGNHVELMKRQGVYRKLVEAQ</sequence>
<evidence type="ECO:0000256" key="8">
    <source>
        <dbReference type="SAM" id="Phobius"/>
    </source>
</evidence>
<dbReference type="Gene3D" id="3.40.50.300">
    <property type="entry name" value="P-loop containing nucleotide triphosphate hydrolases"/>
    <property type="match status" value="1"/>
</dbReference>
<evidence type="ECO:0000256" key="6">
    <source>
        <dbReference type="ARBA" id="ARBA00022989"/>
    </source>
</evidence>
<keyword evidence="7 8" id="KW-0472">Membrane</keyword>
<evidence type="ECO:0000256" key="5">
    <source>
        <dbReference type="ARBA" id="ARBA00022840"/>
    </source>
</evidence>
<accession>A0A848MBZ4</accession>
<dbReference type="Pfam" id="PF00005">
    <property type="entry name" value="ABC_tran"/>
    <property type="match status" value="1"/>
</dbReference>
<dbReference type="GO" id="GO:0005886">
    <property type="term" value="C:plasma membrane"/>
    <property type="evidence" value="ECO:0007669"/>
    <property type="project" value="UniProtKB-SubCell"/>
</dbReference>
<dbReference type="SUPFAM" id="SSF52540">
    <property type="entry name" value="P-loop containing nucleoside triphosphate hydrolases"/>
    <property type="match status" value="1"/>
</dbReference>
<dbReference type="PANTHER" id="PTHR43394:SF1">
    <property type="entry name" value="ATP-BINDING CASSETTE SUB-FAMILY B MEMBER 10, MITOCHONDRIAL"/>
    <property type="match status" value="1"/>
</dbReference>
<gene>
    <name evidence="11" type="ORF">HII30_20960</name>
</gene>
<comment type="caution">
    <text evidence="11">The sequence shown here is derived from an EMBL/GenBank/DDBJ whole genome shotgun (WGS) entry which is preliminary data.</text>
</comment>
<evidence type="ECO:0000259" key="9">
    <source>
        <dbReference type="PROSITE" id="PS50893"/>
    </source>
</evidence>
<dbReference type="Pfam" id="PF00664">
    <property type="entry name" value="ABC_membrane"/>
    <property type="match status" value="1"/>
</dbReference>
<dbReference type="InterPro" id="IPR011527">
    <property type="entry name" value="ABC1_TM_dom"/>
</dbReference>
<dbReference type="Gene3D" id="1.20.1560.10">
    <property type="entry name" value="ABC transporter type 1, transmembrane domain"/>
    <property type="match status" value="1"/>
</dbReference>
<dbReference type="Proteomes" id="UP000565468">
    <property type="component" value="Unassembled WGS sequence"/>
</dbReference>
<dbReference type="SMART" id="SM00382">
    <property type="entry name" value="AAA"/>
    <property type="match status" value="1"/>
</dbReference>
<dbReference type="PROSITE" id="PS50893">
    <property type="entry name" value="ABC_TRANSPORTER_2"/>
    <property type="match status" value="1"/>
</dbReference>
<dbReference type="InterPro" id="IPR036640">
    <property type="entry name" value="ABC1_TM_sf"/>
</dbReference>
<dbReference type="InterPro" id="IPR039421">
    <property type="entry name" value="Type_1_exporter"/>
</dbReference>
<keyword evidence="3 8" id="KW-0812">Transmembrane</keyword>
<comment type="subcellular location">
    <subcellularLocation>
        <location evidence="1">Cell membrane</location>
        <topology evidence="1">Multi-pass membrane protein</topology>
    </subcellularLocation>
</comment>
<dbReference type="InterPro" id="IPR003593">
    <property type="entry name" value="AAA+_ATPase"/>
</dbReference>
<evidence type="ECO:0000313" key="11">
    <source>
        <dbReference type="EMBL" id="NMO98225.1"/>
    </source>
</evidence>
<dbReference type="RefSeq" id="WP_169506997.1">
    <property type="nucleotide sequence ID" value="NZ_JABBPN010000034.1"/>
</dbReference>
<dbReference type="GO" id="GO:0005524">
    <property type="term" value="F:ATP binding"/>
    <property type="evidence" value="ECO:0007669"/>
    <property type="project" value="UniProtKB-KW"/>
</dbReference>
<dbReference type="FunFam" id="3.40.50.300:FF:000287">
    <property type="entry name" value="Multidrug ABC transporter ATP-binding protein"/>
    <property type="match status" value="1"/>
</dbReference>
<dbReference type="CDD" id="cd03254">
    <property type="entry name" value="ABCC_Glucan_exporter_like"/>
    <property type="match status" value="1"/>
</dbReference>
<evidence type="ECO:0000256" key="3">
    <source>
        <dbReference type="ARBA" id="ARBA00022692"/>
    </source>
</evidence>
<dbReference type="GO" id="GO:0016887">
    <property type="term" value="F:ATP hydrolysis activity"/>
    <property type="evidence" value="ECO:0007669"/>
    <property type="project" value="InterPro"/>
</dbReference>
<feature type="domain" description="ABC transmembrane type-1" evidence="10">
    <location>
        <begin position="44"/>
        <end position="326"/>
    </location>
</feature>
<protein>
    <submittedName>
        <fullName evidence="11">ABC transporter ATP-binding protein</fullName>
    </submittedName>
</protein>
<keyword evidence="12" id="KW-1185">Reference proteome</keyword>
<dbReference type="AlphaFoldDB" id="A0A848MBZ4"/>
<dbReference type="InterPro" id="IPR003439">
    <property type="entry name" value="ABC_transporter-like_ATP-bd"/>
</dbReference>
<evidence type="ECO:0000256" key="7">
    <source>
        <dbReference type="ARBA" id="ARBA00023136"/>
    </source>
</evidence>
<evidence type="ECO:0000259" key="10">
    <source>
        <dbReference type="PROSITE" id="PS50929"/>
    </source>
</evidence>
<feature type="domain" description="ABC transporter" evidence="9">
    <location>
        <begin position="362"/>
        <end position="596"/>
    </location>
</feature>
<dbReference type="EMBL" id="JABBPN010000034">
    <property type="protein sequence ID" value="NMO98225.1"/>
    <property type="molecule type" value="Genomic_DNA"/>
</dbReference>
<proteinExistence type="predicted"/>
<evidence type="ECO:0000313" key="12">
    <source>
        <dbReference type="Proteomes" id="UP000565468"/>
    </source>
</evidence>
<dbReference type="PROSITE" id="PS50929">
    <property type="entry name" value="ABC_TM1F"/>
    <property type="match status" value="1"/>
</dbReference>
<dbReference type="CDD" id="cd18545">
    <property type="entry name" value="ABC_6TM_YknV_like"/>
    <property type="match status" value="1"/>
</dbReference>
<evidence type="ECO:0000256" key="1">
    <source>
        <dbReference type="ARBA" id="ARBA00004651"/>
    </source>
</evidence>
<keyword evidence="5 11" id="KW-0067">ATP-binding</keyword>
<keyword evidence="2" id="KW-0813">Transport</keyword>